<dbReference type="PROSITE" id="PS01031">
    <property type="entry name" value="SHSP"/>
    <property type="match status" value="1"/>
</dbReference>
<dbReference type="SUPFAM" id="SSF49764">
    <property type="entry name" value="HSP20-like chaperones"/>
    <property type="match status" value="1"/>
</dbReference>
<dbReference type="EMBL" id="AYYR01000009">
    <property type="protein sequence ID" value="KRM77534.1"/>
    <property type="molecule type" value="Genomic_DNA"/>
</dbReference>
<keyword evidence="4" id="KW-0346">Stress response</keyword>
<protein>
    <submittedName>
        <fullName evidence="4">Molecular chaperone (Small heat shock protein)</fullName>
    </submittedName>
</protein>
<name>A0A0R2BDV9_SECCO</name>
<proteinExistence type="inferred from homology"/>
<comment type="caution">
    <text evidence="4">The sequence shown here is derived from an EMBL/GenBank/DDBJ whole genome shotgun (WGS) entry which is preliminary data.</text>
</comment>
<feature type="domain" description="SHSP" evidence="3">
    <location>
        <begin position="28"/>
        <end position="141"/>
    </location>
</feature>
<dbReference type="InterPro" id="IPR002068">
    <property type="entry name" value="A-crystallin/Hsp20_dom"/>
</dbReference>
<evidence type="ECO:0000313" key="4">
    <source>
        <dbReference type="EMBL" id="KRM77534.1"/>
    </source>
</evidence>
<dbReference type="InterPro" id="IPR031107">
    <property type="entry name" value="Small_HSP"/>
</dbReference>
<dbReference type="Proteomes" id="UP000051845">
    <property type="component" value="Unassembled WGS sequence"/>
</dbReference>
<evidence type="ECO:0000256" key="1">
    <source>
        <dbReference type="PROSITE-ProRule" id="PRU00285"/>
    </source>
</evidence>
<evidence type="ECO:0000313" key="5">
    <source>
        <dbReference type="Proteomes" id="UP000051845"/>
    </source>
</evidence>
<reference evidence="4 5" key="1">
    <citation type="journal article" date="2015" name="Genome Announc.">
        <title>Expanding the biotechnology potential of lactobacilli through comparative genomics of 213 strains and associated genera.</title>
        <authorList>
            <person name="Sun Z."/>
            <person name="Harris H.M."/>
            <person name="McCann A."/>
            <person name="Guo C."/>
            <person name="Argimon S."/>
            <person name="Zhang W."/>
            <person name="Yang X."/>
            <person name="Jeffery I.B."/>
            <person name="Cooney J.C."/>
            <person name="Kagawa T.F."/>
            <person name="Liu W."/>
            <person name="Song Y."/>
            <person name="Salvetti E."/>
            <person name="Wrobel A."/>
            <person name="Rasinkangas P."/>
            <person name="Parkhill J."/>
            <person name="Rea M.C."/>
            <person name="O'Sullivan O."/>
            <person name="Ritari J."/>
            <person name="Douillard F.P."/>
            <person name="Paul Ross R."/>
            <person name="Yang R."/>
            <person name="Briner A.E."/>
            <person name="Felis G.E."/>
            <person name="de Vos W.M."/>
            <person name="Barrangou R."/>
            <person name="Klaenhammer T.R."/>
            <person name="Caufield P.W."/>
            <person name="Cui Y."/>
            <person name="Zhang H."/>
            <person name="O'Toole P.W."/>
        </authorList>
    </citation>
    <scope>NUCLEOTIDE SEQUENCE [LARGE SCALE GENOMIC DNA]</scope>
    <source>
        <strain evidence="4 5">DSM 20515</strain>
    </source>
</reference>
<dbReference type="CDD" id="cd06471">
    <property type="entry name" value="ACD_LpsHSP_like"/>
    <property type="match status" value="1"/>
</dbReference>
<dbReference type="InterPro" id="IPR008978">
    <property type="entry name" value="HSP20-like_chaperone"/>
</dbReference>
<dbReference type="PATRIC" id="fig|1423733.4.peg.3015"/>
<comment type="similarity">
    <text evidence="1 2">Belongs to the small heat shock protein (HSP20) family.</text>
</comment>
<dbReference type="RefSeq" id="WP_054759225.1">
    <property type="nucleotide sequence ID" value="NZ_AYYR01000009.1"/>
</dbReference>
<evidence type="ECO:0000256" key="2">
    <source>
        <dbReference type="RuleBase" id="RU003616"/>
    </source>
</evidence>
<dbReference type="Gene3D" id="2.60.40.790">
    <property type="match status" value="1"/>
</dbReference>
<sequence length="141" mass="16235">MARYLINRNNDFDPMNIFNEMGNFGRNFFNGNTTMKTDINETDKDYEVKAELPGFKKEGIHLDYRDDTLRINASHDVAKEDKDEDGRVLRQERSSSNITRSFYLPGVDQDNVKATYDGGILTLTLPKVTEDKADTHHIEID</sequence>
<dbReference type="STRING" id="33960.TY91_01495"/>
<gene>
    <name evidence="4" type="ORF">FC82_GL002889</name>
</gene>
<dbReference type="AlphaFoldDB" id="A0A0R2BDV9"/>
<accession>A0A0R2BDV9</accession>
<evidence type="ECO:0000259" key="3">
    <source>
        <dbReference type="PROSITE" id="PS01031"/>
    </source>
</evidence>
<dbReference type="PANTHER" id="PTHR11527">
    <property type="entry name" value="HEAT-SHOCK PROTEIN 20 FAMILY MEMBER"/>
    <property type="match status" value="1"/>
</dbReference>
<organism evidence="4 5">
    <name type="scientific">Secundilactobacillus collinoides DSM 20515 = JCM 1123</name>
    <dbReference type="NCBI Taxonomy" id="1423733"/>
    <lineage>
        <taxon>Bacteria</taxon>
        <taxon>Bacillati</taxon>
        <taxon>Bacillota</taxon>
        <taxon>Bacilli</taxon>
        <taxon>Lactobacillales</taxon>
        <taxon>Lactobacillaceae</taxon>
        <taxon>Secundilactobacillus</taxon>
    </lineage>
</organism>
<dbReference type="Pfam" id="PF00011">
    <property type="entry name" value="HSP20"/>
    <property type="match status" value="1"/>
</dbReference>